<evidence type="ECO:0000313" key="2">
    <source>
        <dbReference type="Proteomes" id="UP000256503"/>
    </source>
</evidence>
<sequence>MATVTFTDDPMAEARAIIAALSLLLQEYQRPEQAAPPARGYCKYDESGNLRKLTVTLGDEK</sequence>
<name>A0AAD0QZZ0_PSEDL</name>
<dbReference type="EMBL" id="CP031146">
    <property type="protein sequence ID" value="AXM97701.1"/>
    <property type="molecule type" value="Genomic_DNA"/>
</dbReference>
<reference evidence="1 2" key="1">
    <citation type="submission" date="2018-07" db="EMBL/GenBank/DDBJ databases">
        <title>Complete genome sequence of a Pseudomonas plecoglossicida strain pathogenic to the marine fish, Larimichthys crocea.</title>
        <authorList>
            <person name="Tao Z."/>
        </authorList>
    </citation>
    <scope>NUCLEOTIDE SEQUENCE [LARGE SCALE GENOMIC DNA]</scope>
    <source>
        <strain evidence="1 2">XSDHY-P</strain>
    </source>
</reference>
<protein>
    <submittedName>
        <fullName evidence="1">Uncharacterized protein</fullName>
    </submittedName>
</protein>
<dbReference type="Proteomes" id="UP000256503">
    <property type="component" value="Chromosome"/>
</dbReference>
<evidence type="ECO:0000313" key="1">
    <source>
        <dbReference type="EMBL" id="AXM97701.1"/>
    </source>
</evidence>
<organism evidence="1 2">
    <name type="scientific">Pseudomonas plecoglossicida</name>
    <dbReference type="NCBI Taxonomy" id="70775"/>
    <lineage>
        <taxon>Bacteria</taxon>
        <taxon>Pseudomonadati</taxon>
        <taxon>Pseudomonadota</taxon>
        <taxon>Gammaproteobacteria</taxon>
        <taxon>Pseudomonadales</taxon>
        <taxon>Pseudomonadaceae</taxon>
        <taxon>Pseudomonas</taxon>
    </lineage>
</organism>
<proteinExistence type="predicted"/>
<dbReference type="RefSeq" id="WP_016393224.1">
    <property type="nucleotide sequence ID" value="NZ_CP031146.1"/>
</dbReference>
<gene>
    <name evidence="1" type="ORF">DVB73_18855</name>
</gene>
<dbReference type="GeneID" id="49615484"/>
<accession>A0AAD0QZZ0</accession>
<dbReference type="AlphaFoldDB" id="A0AAD0QZZ0"/>